<dbReference type="CDD" id="cd22160">
    <property type="entry name" value="F-box_AtFBL13-like"/>
    <property type="match status" value="1"/>
</dbReference>
<name>A0A9Q0C1E5_9POAL</name>
<dbReference type="InterPro" id="IPR001810">
    <property type="entry name" value="F-box_dom"/>
</dbReference>
<dbReference type="Proteomes" id="UP001151287">
    <property type="component" value="Unassembled WGS sequence"/>
</dbReference>
<dbReference type="PROSITE" id="PS50181">
    <property type="entry name" value="FBOX"/>
    <property type="match status" value="1"/>
</dbReference>
<evidence type="ECO:0000313" key="3">
    <source>
        <dbReference type="Proteomes" id="UP001151287"/>
    </source>
</evidence>
<keyword evidence="3" id="KW-1185">Reference proteome</keyword>
<evidence type="ECO:0000313" key="2">
    <source>
        <dbReference type="EMBL" id="KAJ1685397.1"/>
    </source>
</evidence>
<comment type="caution">
    <text evidence="2">The sequence shown here is derived from an EMBL/GenBank/DDBJ whole genome shotgun (WGS) entry which is preliminary data.</text>
</comment>
<dbReference type="InterPro" id="IPR055411">
    <property type="entry name" value="LRR_FXL15/At3g58940/PEG3-like"/>
</dbReference>
<dbReference type="InterPro" id="IPR053781">
    <property type="entry name" value="F-box_AtFBL13-like"/>
</dbReference>
<protein>
    <recommendedName>
        <fullName evidence="1">F-box domain-containing protein</fullName>
    </recommendedName>
</protein>
<dbReference type="PANTHER" id="PTHR31639">
    <property type="entry name" value="F-BOX PROTEIN-LIKE"/>
    <property type="match status" value="1"/>
</dbReference>
<dbReference type="InterPro" id="IPR036047">
    <property type="entry name" value="F-box-like_dom_sf"/>
</dbReference>
<organism evidence="2 3">
    <name type="scientific">Rhynchospora breviuscula</name>
    <dbReference type="NCBI Taxonomy" id="2022672"/>
    <lineage>
        <taxon>Eukaryota</taxon>
        <taxon>Viridiplantae</taxon>
        <taxon>Streptophyta</taxon>
        <taxon>Embryophyta</taxon>
        <taxon>Tracheophyta</taxon>
        <taxon>Spermatophyta</taxon>
        <taxon>Magnoliopsida</taxon>
        <taxon>Liliopsida</taxon>
        <taxon>Poales</taxon>
        <taxon>Cyperaceae</taxon>
        <taxon>Cyperoideae</taxon>
        <taxon>Rhynchosporeae</taxon>
        <taxon>Rhynchospora</taxon>
    </lineage>
</organism>
<dbReference type="AlphaFoldDB" id="A0A9Q0C1E5"/>
<gene>
    <name evidence="2" type="ORF">LUZ63_016787</name>
</gene>
<reference evidence="2" key="1">
    <citation type="journal article" date="2022" name="Cell">
        <title>Repeat-based holocentromeres influence genome architecture and karyotype evolution.</title>
        <authorList>
            <person name="Hofstatter P.G."/>
            <person name="Thangavel G."/>
            <person name="Lux T."/>
            <person name="Neumann P."/>
            <person name="Vondrak T."/>
            <person name="Novak P."/>
            <person name="Zhang M."/>
            <person name="Costa L."/>
            <person name="Castellani M."/>
            <person name="Scott A."/>
            <person name="Toegelov H."/>
            <person name="Fuchs J."/>
            <person name="Mata-Sucre Y."/>
            <person name="Dias Y."/>
            <person name="Vanzela A.L.L."/>
            <person name="Huettel B."/>
            <person name="Almeida C.C.S."/>
            <person name="Simkova H."/>
            <person name="Souza G."/>
            <person name="Pedrosa-Harand A."/>
            <person name="Macas J."/>
            <person name="Mayer K.F.X."/>
            <person name="Houben A."/>
            <person name="Marques A."/>
        </authorList>
    </citation>
    <scope>NUCLEOTIDE SEQUENCE</scope>
    <source>
        <strain evidence="2">RhyBre1mFocal</strain>
    </source>
</reference>
<evidence type="ECO:0000259" key="1">
    <source>
        <dbReference type="PROSITE" id="PS50181"/>
    </source>
</evidence>
<dbReference type="Pfam" id="PF24758">
    <property type="entry name" value="LRR_At5g56370"/>
    <property type="match status" value="1"/>
</dbReference>
<dbReference type="InterPro" id="IPR032675">
    <property type="entry name" value="LRR_dom_sf"/>
</dbReference>
<accession>A0A9Q0C1E5</accession>
<dbReference type="OrthoDB" id="1424615at2759"/>
<feature type="domain" description="F-box" evidence="1">
    <location>
        <begin position="17"/>
        <end position="65"/>
    </location>
</feature>
<dbReference type="SMART" id="SM00256">
    <property type="entry name" value="FBOX"/>
    <property type="match status" value="1"/>
</dbReference>
<dbReference type="SUPFAM" id="SSF52047">
    <property type="entry name" value="RNI-like"/>
    <property type="match status" value="1"/>
</dbReference>
<dbReference type="Gene3D" id="1.20.1280.50">
    <property type="match status" value="1"/>
</dbReference>
<proteinExistence type="predicted"/>
<dbReference type="PANTHER" id="PTHR31639:SF285">
    <property type="entry name" value="OS01G0730200 PROTEIN"/>
    <property type="match status" value="1"/>
</dbReference>
<dbReference type="Gene3D" id="3.80.10.10">
    <property type="entry name" value="Ribonuclease Inhibitor"/>
    <property type="match status" value="1"/>
</dbReference>
<sequence>MGGPEPQMSRVSHNLHCDYISDLPDDLKHKIFSKLPIKDVVRTSILSSKWKDSWTSIPSLEFEEKSTSLAFDESSTESRLVKLVDNVLMVHYGPILKFKLVCKNPCNEAIGRWMHILSKNGIGYLELRYGGDEGCKIPSRLFSCDALKHVHLSGCIINVPQTFQGFKLLHALSLDRFYLTGFSIGNLASCCPLLEDLTLSRFVQQGCLHILAPNLIRLSICGEFHDLCLETPKLTLGSIYLNPRNRDYIKYSAAKAGKGSNITRALGYLHNVQKLNVGGNFIEYLAMGPIPENLPTIFNHLTEIFVLICCSDQKEIGAALCLFKSALNLKILRIEFWGYEVKDQLQVQTFWKLEATEGCLFKCLKTVDILHVHYSALIAESMLEFAKLVLSTSPVLEKLNIFDFVDASFFAELEDFPKLSKKSEIASVMNDICSLKL</sequence>
<dbReference type="Pfam" id="PF00646">
    <property type="entry name" value="F-box"/>
    <property type="match status" value="1"/>
</dbReference>
<dbReference type="EMBL" id="JAMQYH010000005">
    <property type="protein sequence ID" value="KAJ1685397.1"/>
    <property type="molecule type" value="Genomic_DNA"/>
</dbReference>
<dbReference type="SUPFAM" id="SSF81383">
    <property type="entry name" value="F-box domain"/>
    <property type="match status" value="1"/>
</dbReference>